<dbReference type="SUPFAM" id="SSF56925">
    <property type="entry name" value="OMPA-like"/>
    <property type="match status" value="1"/>
</dbReference>
<dbReference type="EMBL" id="JBHULI010000024">
    <property type="protein sequence ID" value="MFD2532101.1"/>
    <property type="molecule type" value="Genomic_DNA"/>
</dbReference>
<dbReference type="Gene3D" id="2.40.160.20">
    <property type="match status" value="1"/>
</dbReference>
<accession>A0ABW5JH80</accession>
<evidence type="ECO:0000313" key="1">
    <source>
        <dbReference type="EMBL" id="MFD2532101.1"/>
    </source>
</evidence>
<evidence type="ECO:0000313" key="2">
    <source>
        <dbReference type="Proteomes" id="UP001597460"/>
    </source>
</evidence>
<dbReference type="RefSeq" id="WP_390300244.1">
    <property type="nucleotide sequence ID" value="NZ_JBHULI010000024.1"/>
</dbReference>
<reference evidence="2" key="1">
    <citation type="journal article" date="2019" name="Int. J. Syst. Evol. Microbiol.">
        <title>The Global Catalogue of Microorganisms (GCM) 10K type strain sequencing project: providing services to taxonomists for standard genome sequencing and annotation.</title>
        <authorList>
            <consortium name="The Broad Institute Genomics Platform"/>
            <consortium name="The Broad Institute Genome Sequencing Center for Infectious Disease"/>
            <person name="Wu L."/>
            <person name="Ma J."/>
        </authorList>
    </citation>
    <scope>NUCLEOTIDE SEQUENCE [LARGE SCALE GENOMIC DNA]</scope>
    <source>
        <strain evidence="2">KCTC 52042</strain>
    </source>
</reference>
<dbReference type="Proteomes" id="UP001597460">
    <property type="component" value="Unassembled WGS sequence"/>
</dbReference>
<dbReference type="InterPro" id="IPR011250">
    <property type="entry name" value="OMP/PagP_B-barrel"/>
</dbReference>
<name>A0ABW5JH80_9BACT</name>
<keyword evidence="2" id="KW-1185">Reference proteome</keyword>
<comment type="caution">
    <text evidence="1">The sequence shown here is derived from an EMBL/GenBank/DDBJ whole genome shotgun (WGS) entry which is preliminary data.</text>
</comment>
<proteinExistence type="predicted"/>
<protein>
    <submittedName>
        <fullName evidence="1">Outer membrane protein</fullName>
    </submittedName>
</protein>
<gene>
    <name evidence="1" type="ORF">ACFSVN_06560</name>
</gene>
<organism evidence="1 2">
    <name type="scientific">Gracilimonas halophila</name>
    <dbReference type="NCBI Taxonomy" id="1834464"/>
    <lineage>
        <taxon>Bacteria</taxon>
        <taxon>Pseudomonadati</taxon>
        <taxon>Balneolota</taxon>
        <taxon>Balneolia</taxon>
        <taxon>Balneolales</taxon>
        <taxon>Balneolaceae</taxon>
        <taxon>Gracilimonas</taxon>
    </lineage>
</organism>
<sequence length="142" mass="15083">MYGSEIEQPGLRVDGVYQINEEFRAVADFGFYLPDETDLGGGNTLTITWWELNFNGNYIFHNDEESGLQAYALAGLNITGISSEFDGGGDSSDSETGLNLGAGIEYGMSFGNLFGEAKMANVGGDADQFVVGVGVRFPVGGN</sequence>